<dbReference type="EMBL" id="KQ085931">
    <property type="protein sequence ID" value="KLO15319.1"/>
    <property type="molecule type" value="Genomic_DNA"/>
</dbReference>
<dbReference type="PANTHER" id="PTHR22601">
    <property type="entry name" value="ISP4 LIKE PROTEIN"/>
    <property type="match status" value="1"/>
</dbReference>
<dbReference type="FunCoup" id="A0A0H2RTX5">
    <property type="interactions" value="69"/>
</dbReference>
<keyword evidence="7 10" id="KW-1133">Transmembrane helix</keyword>
<feature type="region of interest" description="Disordered" evidence="9">
    <location>
        <begin position="106"/>
        <end position="139"/>
    </location>
</feature>
<keyword evidence="3" id="KW-0813">Transport</keyword>
<dbReference type="InParanoid" id="A0A0H2RTX5"/>
<dbReference type="NCBIfam" id="TIGR00727">
    <property type="entry name" value="ISP4_OPT"/>
    <property type="match status" value="1"/>
</dbReference>
<keyword evidence="4 10" id="KW-0812">Transmembrane</keyword>
<protein>
    <submittedName>
        <fullName evidence="11">Small oligopeptide transporter</fullName>
    </submittedName>
</protein>
<dbReference type="Pfam" id="PF03169">
    <property type="entry name" value="OPT"/>
    <property type="match status" value="1"/>
</dbReference>
<evidence type="ECO:0000313" key="11">
    <source>
        <dbReference type="EMBL" id="KLO15319.1"/>
    </source>
</evidence>
<feature type="transmembrane region" description="Helical" evidence="10">
    <location>
        <begin position="792"/>
        <end position="814"/>
    </location>
</feature>
<evidence type="ECO:0000256" key="1">
    <source>
        <dbReference type="ARBA" id="ARBA00004141"/>
    </source>
</evidence>
<feature type="transmembrane region" description="Helical" evidence="10">
    <location>
        <begin position="190"/>
        <end position="209"/>
    </location>
</feature>
<feature type="transmembrane region" description="Helical" evidence="10">
    <location>
        <begin position="288"/>
        <end position="306"/>
    </location>
</feature>
<organism evidence="11 12">
    <name type="scientific">Schizopora paradoxa</name>
    <dbReference type="NCBI Taxonomy" id="27342"/>
    <lineage>
        <taxon>Eukaryota</taxon>
        <taxon>Fungi</taxon>
        <taxon>Dikarya</taxon>
        <taxon>Basidiomycota</taxon>
        <taxon>Agaricomycotina</taxon>
        <taxon>Agaricomycetes</taxon>
        <taxon>Hymenochaetales</taxon>
        <taxon>Schizoporaceae</taxon>
        <taxon>Schizopora</taxon>
    </lineage>
</organism>
<feature type="transmembrane region" description="Helical" evidence="10">
    <location>
        <begin position="369"/>
        <end position="390"/>
    </location>
</feature>
<dbReference type="AlphaFoldDB" id="A0A0H2RTX5"/>
<dbReference type="Proteomes" id="UP000053477">
    <property type="component" value="Unassembled WGS sequence"/>
</dbReference>
<keyword evidence="5" id="KW-0571">Peptide transport</keyword>
<keyword evidence="6" id="KW-0653">Protein transport</keyword>
<evidence type="ECO:0000256" key="3">
    <source>
        <dbReference type="ARBA" id="ARBA00022448"/>
    </source>
</evidence>
<feature type="transmembrane region" description="Helical" evidence="10">
    <location>
        <begin position="402"/>
        <end position="421"/>
    </location>
</feature>
<dbReference type="GO" id="GO:0015031">
    <property type="term" value="P:protein transport"/>
    <property type="evidence" value="ECO:0007669"/>
    <property type="project" value="UniProtKB-KW"/>
</dbReference>
<evidence type="ECO:0000256" key="2">
    <source>
        <dbReference type="ARBA" id="ARBA00008807"/>
    </source>
</evidence>
<dbReference type="InterPro" id="IPR004648">
    <property type="entry name" value="Oligpept_transpt"/>
</dbReference>
<evidence type="ECO:0000256" key="8">
    <source>
        <dbReference type="ARBA" id="ARBA00023136"/>
    </source>
</evidence>
<evidence type="ECO:0000256" key="5">
    <source>
        <dbReference type="ARBA" id="ARBA00022856"/>
    </source>
</evidence>
<dbReference type="NCBIfam" id="TIGR00728">
    <property type="entry name" value="OPT_sfam"/>
    <property type="match status" value="1"/>
</dbReference>
<dbReference type="OrthoDB" id="9986677at2759"/>
<evidence type="ECO:0000313" key="12">
    <source>
        <dbReference type="Proteomes" id="UP000053477"/>
    </source>
</evidence>
<accession>A0A0H2RTX5</accession>
<comment type="subcellular location">
    <subcellularLocation>
        <location evidence="1">Membrane</location>
        <topology evidence="1">Multi-pass membrane protein</topology>
    </subcellularLocation>
</comment>
<feature type="transmembrane region" description="Helical" evidence="10">
    <location>
        <begin position="591"/>
        <end position="611"/>
    </location>
</feature>
<evidence type="ECO:0000256" key="7">
    <source>
        <dbReference type="ARBA" id="ARBA00022989"/>
    </source>
</evidence>
<feature type="transmembrane region" description="Helical" evidence="10">
    <location>
        <begin position="563"/>
        <end position="584"/>
    </location>
</feature>
<feature type="transmembrane region" description="Helical" evidence="10">
    <location>
        <begin position="484"/>
        <end position="505"/>
    </location>
</feature>
<evidence type="ECO:0000256" key="4">
    <source>
        <dbReference type="ARBA" id="ARBA00022692"/>
    </source>
</evidence>
<evidence type="ECO:0000256" key="9">
    <source>
        <dbReference type="SAM" id="MobiDB-lite"/>
    </source>
</evidence>
<evidence type="ECO:0000256" key="10">
    <source>
        <dbReference type="SAM" id="Phobius"/>
    </source>
</evidence>
<gene>
    <name evidence="11" type="ORF">SCHPADRAFT_902470</name>
</gene>
<feature type="transmembrane region" description="Helical" evidence="10">
    <location>
        <begin position="327"/>
        <end position="349"/>
    </location>
</feature>
<feature type="region of interest" description="Disordered" evidence="9">
    <location>
        <begin position="1"/>
        <end position="88"/>
    </location>
</feature>
<feature type="compositionally biased region" description="Low complexity" evidence="9">
    <location>
        <begin position="9"/>
        <end position="31"/>
    </location>
</feature>
<feature type="transmembrane region" description="Helical" evidence="10">
    <location>
        <begin position="262"/>
        <end position="282"/>
    </location>
</feature>
<feature type="transmembrane region" description="Helical" evidence="10">
    <location>
        <begin position="713"/>
        <end position="735"/>
    </location>
</feature>
<dbReference type="GO" id="GO:0016020">
    <property type="term" value="C:membrane"/>
    <property type="evidence" value="ECO:0007669"/>
    <property type="project" value="UniProtKB-SubCell"/>
</dbReference>
<dbReference type="GO" id="GO:0035673">
    <property type="term" value="F:oligopeptide transmembrane transporter activity"/>
    <property type="evidence" value="ECO:0007669"/>
    <property type="project" value="InterPro"/>
</dbReference>
<feature type="transmembrane region" description="Helical" evidence="10">
    <location>
        <begin position="647"/>
        <end position="669"/>
    </location>
</feature>
<feature type="transmembrane region" description="Helical" evidence="10">
    <location>
        <begin position="163"/>
        <end position="183"/>
    </location>
</feature>
<dbReference type="InterPro" id="IPR004813">
    <property type="entry name" value="OPT"/>
</dbReference>
<feature type="compositionally biased region" description="Low complexity" evidence="9">
    <location>
        <begin position="109"/>
        <end position="118"/>
    </location>
</feature>
<reference evidence="11 12" key="1">
    <citation type="submission" date="2015-04" db="EMBL/GenBank/DDBJ databases">
        <title>Complete genome sequence of Schizopora paradoxa KUC8140, a cosmopolitan wood degrader in East Asia.</title>
        <authorList>
            <consortium name="DOE Joint Genome Institute"/>
            <person name="Min B."/>
            <person name="Park H."/>
            <person name="Jang Y."/>
            <person name="Kim J.-J."/>
            <person name="Kim K.H."/>
            <person name="Pangilinan J."/>
            <person name="Lipzen A."/>
            <person name="Riley R."/>
            <person name="Grigoriev I.V."/>
            <person name="Spatafora J.W."/>
            <person name="Choi I.-G."/>
        </authorList>
    </citation>
    <scope>NUCLEOTIDE SEQUENCE [LARGE SCALE GENOMIC DNA]</scope>
    <source>
        <strain evidence="11 12">KUC8140</strain>
    </source>
</reference>
<sequence length="864" mass="96855">MQAVKSLLASTFSSTASTTSRTTAADTTTTTDEYAYSIVPLEDLGESSSTGRRRRPGQSSSQPLMQDSDAHTLSDDEHESLEEDKKVGEGDIYVEKALEDIEKASVQLSENDSSSFESGEFDDPNLERSGSQINFEDDSPYPEVRSAVSNVDDLDMPCSTLRVWILGLIFAVFIPGLNQFFYFRYPSVTISGLIPLLLSFPLGELSTYLPRWRIFGMSLNPGPFTVKEHVLIATMGSVGSSSAYATDVIAVQRVFYHQNYNFIYQWLIVMSTQLIGFSVSGIARRFLVSPPSMIWPSILVACSLFNTLHSQKYSGMGSRGGLSRGRFFVYGFIASFAWFFLPGYLFTALSTFSWVCWLAPDNVPINQLFGYSNGLGMSLVTFDWSQIAYIGSPIATPWWAEANIAAGFVFFFWIVTPILYYTNTWYAKNMPISSRTSYDNTGNVYNVTRILQPNLRADGSDAGGTFDADAYANYSPLFLSTTFALSYGLSFASIAATIVHAFLHFRKQIWTQSRKSLSEQPDIHARLMSRYKQVPEWWYGCIFLTMFVFGVVTIEVWNSQMPVWAFILALAIAFVYVIPIGMIQAITNQQIGLNVITELIIGYLLPGRPVAMMLFKTWGYITMSQALTFASDFKLGHYMKIPPRSMFAAQVVATVIAGTTQLGVQAWMFEHIPDICDQNQKDGFSCPSTQVFGTASIVWGVIGPKLQFSGGHIYHALVYFFILGAVAPFVPWVLAKRYPDRWYRYVNLPVIFAGTALIPPASAVNFVPWTIVGFIFQYVIRRRHFSWWAKYNYVLSAALDSGTACGIVVIFFTLQYPRNNAIGDAIKNWWGNTVYMNTSDYKGTPLRELRNGMTFGPEKWYDLG</sequence>
<feature type="transmembrane region" description="Helical" evidence="10">
    <location>
        <begin position="537"/>
        <end position="557"/>
    </location>
</feature>
<evidence type="ECO:0000256" key="6">
    <source>
        <dbReference type="ARBA" id="ARBA00022927"/>
    </source>
</evidence>
<comment type="similarity">
    <text evidence="2">Belongs to the oligopeptide OPT transporter family.</text>
</comment>
<keyword evidence="8 10" id="KW-0472">Membrane</keyword>
<keyword evidence="12" id="KW-1185">Reference proteome</keyword>
<proteinExistence type="inferred from homology"/>
<name>A0A0H2RTX5_9AGAM</name>